<dbReference type="AlphaFoldDB" id="A0A7S9LV99"/>
<organism evidence="2 3">
    <name type="scientific">Pontivivens ytuae</name>
    <dbReference type="NCBI Taxonomy" id="2789856"/>
    <lineage>
        <taxon>Bacteria</taxon>
        <taxon>Pseudomonadati</taxon>
        <taxon>Pseudomonadota</taxon>
        <taxon>Alphaproteobacteria</taxon>
        <taxon>Rhodobacterales</taxon>
        <taxon>Paracoccaceae</taxon>
        <taxon>Pontivivens</taxon>
    </lineage>
</organism>
<dbReference type="Proteomes" id="UP000594800">
    <property type="component" value="Chromosome"/>
</dbReference>
<dbReference type="SUPFAM" id="SSF56281">
    <property type="entry name" value="Metallo-hydrolase/oxidoreductase"/>
    <property type="match status" value="1"/>
</dbReference>
<keyword evidence="3" id="KW-1185">Reference proteome</keyword>
<dbReference type="Gene3D" id="3.60.15.10">
    <property type="entry name" value="Ribonuclease Z/Hydroxyacylglutathione hydrolase-like"/>
    <property type="match status" value="1"/>
</dbReference>
<proteinExistence type="predicted"/>
<evidence type="ECO:0000313" key="3">
    <source>
        <dbReference type="Proteomes" id="UP000594800"/>
    </source>
</evidence>
<accession>A0A7S9LV99</accession>
<feature type="domain" description="Metallo-beta-lactamase" evidence="1">
    <location>
        <begin position="31"/>
        <end position="204"/>
    </location>
</feature>
<keyword evidence="2" id="KW-0378">Hydrolase</keyword>
<dbReference type="KEGG" id="poz:I0K15_09660"/>
<name>A0A7S9LV99_9RHOB</name>
<dbReference type="InterPro" id="IPR036866">
    <property type="entry name" value="RibonucZ/Hydroxyglut_hydro"/>
</dbReference>
<dbReference type="GO" id="GO:0016787">
    <property type="term" value="F:hydrolase activity"/>
    <property type="evidence" value="ECO:0007669"/>
    <property type="project" value="UniProtKB-KW"/>
</dbReference>
<sequence>MEFYAPNTQRIVGPVVMLPQEGSASGGTNRPLNSFAILRPGYSILLDAAYSWCLAGIRRLAEEGHPPQALVLSHRNTAGSGDAFAELRSEFDIPVLLHPDDQRHEEARDAGPYADPVGDPALEEAGVRMIHMPGHTDGSIMLHVEDEGGILLAGDSAVAPGPEQDAEPPRLERPVMPGAAEDRFIAEWQEIWAYAQPDAILPLHGHCYLKRDLGDDAYRAAVENIWTGPPMDPRG</sequence>
<protein>
    <submittedName>
        <fullName evidence="2">MBL fold metallo-hydrolase</fullName>
    </submittedName>
</protein>
<evidence type="ECO:0000259" key="1">
    <source>
        <dbReference type="SMART" id="SM00849"/>
    </source>
</evidence>
<dbReference type="RefSeq" id="WP_196105227.1">
    <property type="nucleotide sequence ID" value="NZ_CP064942.1"/>
</dbReference>
<reference evidence="2 3" key="1">
    <citation type="submission" date="2020-11" db="EMBL/GenBank/DDBJ databases">
        <title>Description of Pontivivens ytuae sp. nov. isolated from deep sea sediment of Mariana Trench.</title>
        <authorList>
            <person name="Wang Z."/>
            <person name="Sun Q.-L."/>
            <person name="Xu X.-D."/>
            <person name="Tang Y.-Z."/>
            <person name="Zhang J."/>
        </authorList>
    </citation>
    <scope>NUCLEOTIDE SEQUENCE [LARGE SCALE GENOMIC DNA]</scope>
    <source>
        <strain evidence="2 3">MT2928</strain>
    </source>
</reference>
<dbReference type="EMBL" id="CP064942">
    <property type="protein sequence ID" value="QPH55967.1"/>
    <property type="molecule type" value="Genomic_DNA"/>
</dbReference>
<dbReference type="InterPro" id="IPR001279">
    <property type="entry name" value="Metallo-B-lactamas"/>
</dbReference>
<dbReference type="CDD" id="cd06262">
    <property type="entry name" value="metallo-hydrolase-like_MBL-fold"/>
    <property type="match status" value="1"/>
</dbReference>
<gene>
    <name evidence="2" type="ORF">I0K15_09660</name>
</gene>
<evidence type="ECO:0000313" key="2">
    <source>
        <dbReference type="EMBL" id="QPH55967.1"/>
    </source>
</evidence>
<dbReference type="SMART" id="SM00849">
    <property type="entry name" value="Lactamase_B"/>
    <property type="match status" value="1"/>
</dbReference>